<dbReference type="Pfam" id="PF04082">
    <property type="entry name" value="Fungal_trans"/>
    <property type="match status" value="1"/>
</dbReference>
<feature type="compositionally biased region" description="Basic and acidic residues" evidence="8">
    <location>
        <begin position="200"/>
        <end position="213"/>
    </location>
</feature>
<feature type="compositionally biased region" description="Polar residues" evidence="8">
    <location>
        <begin position="849"/>
        <end position="862"/>
    </location>
</feature>
<dbReference type="Pfam" id="PF00172">
    <property type="entry name" value="Zn_clus"/>
    <property type="match status" value="1"/>
</dbReference>
<feature type="region of interest" description="Disordered" evidence="8">
    <location>
        <begin position="200"/>
        <end position="227"/>
    </location>
</feature>
<dbReference type="PROSITE" id="PS50048">
    <property type="entry name" value="ZN2_CY6_FUNGAL_2"/>
    <property type="match status" value="1"/>
</dbReference>
<sequence>MGDNRAVHTTNEMSSHAQAVERPAQPSHYSSTESHNTNTATGTTRSAMSQHSLDSGQDQDDMSPGMDEASPDGSVKSSSLIKEEEEGLDYDSTIPESSSTNNQTAPVQKRRRVTRACDECRRKKIKCDGKQPCTHCSVYSYECTYDKPSNRRRNPAPQYVEALETRLQRAEELLRKFIPDVNLADPNLDPAVQQEFVNREKARTQAAKRREEALEAQASEDQQDSHDPQLLSMIETIGQLDLSECGEWDFHGTSSGAVFLRRMKKDLHGLLGNDYRTPFLPRLSRPSGMFSLDSPRSSSGSPWDASGLPNIYDLPEKEKARTLCYYSLNCASCLLRVVHAPTFYEMFDKVYELSPEQFGTEEKRFLGLLYSVMALGCMYNVSPDDSSNPVSYKTLLDEGLKYHASARVMIQDVAECRDLTSLQALIYMLLFLQVAANISGCYSFTGIALRSAIRMGLHRRLSHSQLTPIEDEQRRRAFYVIRQMDAYISAILGFPIMLNNADIDQPLPTEVDDEYITKETILTPPPGTPSFIQAFNAHSKLMDILGKVVKYIYPIKGMEERVMKRSDGTETTRATYTINYGRIREIEQDLQDWYDRLPAHWRPSNDGPIEVIRVRTLLRFSYAHVQMMLYRPFLHYASPRLSVGKEVDERCYACAAAAVTVSRNIVHIGMEIQKQPVLVGPYWFALYTQFFAIISLVFYVLENPDKPGATEVLADARAGGDVVARLSNRSIAADRIHHALSSLFEQLPERLRQIKGRPIPSKKRSASTARSSNVPVLPRGVIGDVIKQRRSDELSRSQIRAFGEHDPRVPPMRTASFDTARIQQRGGQSYVASFPDVLPVDMSPLADGSETSSTPGGVQPSLSQAQTFAPMSTPVIASNSTLYKLDAMMFPTDDPFAYPNQQPLMDFPAHSPQAPPSGSHGGDTPGGQQGDSMQFYIPTLYDDIEGQLLGPIPSYMPQHQGQGQYGLGINTQMHPVHGMMGMGPGPATAHGQPYGPGHGLTPQQRQRQVDAMLSDPNFRGDWGDILGNGSFRQG</sequence>
<evidence type="ECO:0000313" key="10">
    <source>
        <dbReference type="EMBL" id="RKU42219.1"/>
    </source>
</evidence>
<feature type="compositionally biased region" description="Gly residues" evidence="8">
    <location>
        <begin position="919"/>
        <end position="929"/>
    </location>
</feature>
<evidence type="ECO:0000256" key="5">
    <source>
        <dbReference type="ARBA" id="ARBA00023125"/>
    </source>
</evidence>
<dbReference type="Proteomes" id="UP000275385">
    <property type="component" value="Unassembled WGS sequence"/>
</dbReference>
<feature type="compositionally biased region" description="Polar residues" evidence="8">
    <location>
        <begin position="7"/>
        <end position="17"/>
    </location>
</feature>
<name>A0A420Y2X7_9PEZI</name>
<gene>
    <name evidence="10" type="ORF">DL546_000535</name>
</gene>
<feature type="domain" description="Zn(2)-C6 fungal-type" evidence="9">
    <location>
        <begin position="116"/>
        <end position="145"/>
    </location>
</feature>
<dbReference type="PANTHER" id="PTHR47540">
    <property type="entry name" value="THIAMINE REPRESSIBLE GENES REGULATORY PROTEIN THI5"/>
    <property type="match status" value="1"/>
</dbReference>
<evidence type="ECO:0000259" key="9">
    <source>
        <dbReference type="PROSITE" id="PS50048"/>
    </source>
</evidence>
<reference evidence="10 11" key="1">
    <citation type="submission" date="2018-08" db="EMBL/GenBank/DDBJ databases">
        <title>Draft genome of the lignicolous fungus Coniochaeta pulveracea.</title>
        <authorList>
            <person name="Borstlap C.J."/>
            <person name="De Witt R.N."/>
            <person name="Botha A."/>
            <person name="Volschenk H."/>
        </authorList>
    </citation>
    <scope>NUCLEOTIDE SEQUENCE [LARGE SCALE GENOMIC DNA]</scope>
    <source>
        <strain evidence="10 11">CAB683</strain>
    </source>
</reference>
<dbReference type="AlphaFoldDB" id="A0A420Y2X7"/>
<dbReference type="Gene3D" id="4.10.240.10">
    <property type="entry name" value="Zn(2)-C6 fungal-type DNA-binding domain"/>
    <property type="match status" value="1"/>
</dbReference>
<evidence type="ECO:0000256" key="8">
    <source>
        <dbReference type="SAM" id="MobiDB-lite"/>
    </source>
</evidence>
<keyword evidence="6" id="KW-0804">Transcription</keyword>
<keyword evidence="4" id="KW-0805">Transcription regulation</keyword>
<feature type="compositionally biased region" description="Polar residues" evidence="8">
    <location>
        <begin position="94"/>
        <end position="106"/>
    </location>
</feature>
<organism evidence="10 11">
    <name type="scientific">Coniochaeta pulveracea</name>
    <dbReference type="NCBI Taxonomy" id="177199"/>
    <lineage>
        <taxon>Eukaryota</taxon>
        <taxon>Fungi</taxon>
        <taxon>Dikarya</taxon>
        <taxon>Ascomycota</taxon>
        <taxon>Pezizomycotina</taxon>
        <taxon>Sordariomycetes</taxon>
        <taxon>Sordariomycetidae</taxon>
        <taxon>Coniochaetales</taxon>
        <taxon>Coniochaetaceae</taxon>
        <taxon>Coniochaeta</taxon>
    </lineage>
</organism>
<evidence type="ECO:0000256" key="1">
    <source>
        <dbReference type="ARBA" id="ARBA00004123"/>
    </source>
</evidence>
<accession>A0A420Y2X7</accession>
<dbReference type="CDD" id="cd12148">
    <property type="entry name" value="fungal_TF_MHR"/>
    <property type="match status" value="1"/>
</dbReference>
<feature type="region of interest" description="Disordered" evidence="8">
    <location>
        <begin position="1"/>
        <end position="115"/>
    </location>
</feature>
<dbReference type="GO" id="GO:0045944">
    <property type="term" value="P:positive regulation of transcription by RNA polymerase II"/>
    <property type="evidence" value="ECO:0007669"/>
    <property type="project" value="TreeGrafter"/>
</dbReference>
<comment type="subcellular location">
    <subcellularLocation>
        <location evidence="1">Nucleus</location>
    </subcellularLocation>
</comment>
<dbReference type="InterPro" id="IPR051711">
    <property type="entry name" value="Stress_Response_Reg"/>
</dbReference>
<dbReference type="PANTHER" id="PTHR47540:SF1">
    <property type="entry name" value="ACTIVATOR OF STRESS GENES 1-RELATED"/>
    <property type="match status" value="1"/>
</dbReference>
<proteinExistence type="predicted"/>
<evidence type="ECO:0000256" key="4">
    <source>
        <dbReference type="ARBA" id="ARBA00023015"/>
    </source>
</evidence>
<feature type="region of interest" description="Disordered" evidence="8">
    <location>
        <begin position="843"/>
        <end position="862"/>
    </location>
</feature>
<keyword evidence="11" id="KW-1185">Reference proteome</keyword>
<evidence type="ECO:0000256" key="7">
    <source>
        <dbReference type="ARBA" id="ARBA00023242"/>
    </source>
</evidence>
<dbReference type="GO" id="GO:0005634">
    <property type="term" value="C:nucleus"/>
    <property type="evidence" value="ECO:0007669"/>
    <property type="project" value="UniProtKB-SubCell"/>
</dbReference>
<dbReference type="STRING" id="177199.A0A420Y2X7"/>
<comment type="caution">
    <text evidence="10">The sequence shown here is derived from an EMBL/GenBank/DDBJ whole genome shotgun (WGS) entry which is preliminary data.</text>
</comment>
<dbReference type="GO" id="GO:0006351">
    <property type="term" value="P:DNA-templated transcription"/>
    <property type="evidence" value="ECO:0007669"/>
    <property type="project" value="InterPro"/>
</dbReference>
<evidence type="ECO:0000313" key="11">
    <source>
        <dbReference type="Proteomes" id="UP000275385"/>
    </source>
</evidence>
<dbReference type="GO" id="GO:0008270">
    <property type="term" value="F:zinc ion binding"/>
    <property type="evidence" value="ECO:0007669"/>
    <property type="project" value="InterPro"/>
</dbReference>
<dbReference type="GO" id="GO:0043565">
    <property type="term" value="F:sequence-specific DNA binding"/>
    <property type="evidence" value="ECO:0007669"/>
    <property type="project" value="TreeGrafter"/>
</dbReference>
<evidence type="ECO:0000256" key="6">
    <source>
        <dbReference type="ARBA" id="ARBA00023163"/>
    </source>
</evidence>
<dbReference type="SUPFAM" id="SSF57701">
    <property type="entry name" value="Zn2/Cys6 DNA-binding domain"/>
    <property type="match status" value="1"/>
</dbReference>
<keyword evidence="2" id="KW-0479">Metal-binding</keyword>
<dbReference type="SMART" id="SM00066">
    <property type="entry name" value="GAL4"/>
    <property type="match status" value="1"/>
</dbReference>
<dbReference type="InterPro" id="IPR007219">
    <property type="entry name" value="XnlR_reg_dom"/>
</dbReference>
<protein>
    <recommendedName>
        <fullName evidence="9">Zn(2)-C6 fungal-type domain-containing protein</fullName>
    </recommendedName>
</protein>
<feature type="compositionally biased region" description="Polar residues" evidence="8">
    <location>
        <begin position="27"/>
        <end position="56"/>
    </location>
</feature>
<keyword evidence="3" id="KW-0862">Zinc</keyword>
<dbReference type="InterPro" id="IPR036864">
    <property type="entry name" value="Zn2-C6_fun-type_DNA-bd_sf"/>
</dbReference>
<keyword evidence="5" id="KW-0238">DNA-binding</keyword>
<dbReference type="CDD" id="cd00067">
    <property type="entry name" value="GAL4"/>
    <property type="match status" value="1"/>
</dbReference>
<keyword evidence="7" id="KW-0539">Nucleus</keyword>
<evidence type="ECO:0000256" key="2">
    <source>
        <dbReference type="ARBA" id="ARBA00022723"/>
    </source>
</evidence>
<evidence type="ECO:0000256" key="3">
    <source>
        <dbReference type="ARBA" id="ARBA00022833"/>
    </source>
</evidence>
<dbReference type="EMBL" id="QVQW01000059">
    <property type="protein sequence ID" value="RKU42219.1"/>
    <property type="molecule type" value="Genomic_DNA"/>
</dbReference>
<dbReference type="OrthoDB" id="422427at2759"/>
<dbReference type="SMART" id="SM00906">
    <property type="entry name" value="Fungal_trans"/>
    <property type="match status" value="1"/>
</dbReference>
<dbReference type="PROSITE" id="PS00463">
    <property type="entry name" value="ZN2_CY6_FUNGAL_1"/>
    <property type="match status" value="1"/>
</dbReference>
<feature type="region of interest" description="Disordered" evidence="8">
    <location>
        <begin position="901"/>
        <end position="932"/>
    </location>
</feature>
<dbReference type="GO" id="GO:0000981">
    <property type="term" value="F:DNA-binding transcription factor activity, RNA polymerase II-specific"/>
    <property type="evidence" value="ECO:0007669"/>
    <property type="project" value="InterPro"/>
</dbReference>
<dbReference type="InterPro" id="IPR001138">
    <property type="entry name" value="Zn2Cys6_DnaBD"/>
</dbReference>